<accession>A0A9X0HPH4</accession>
<protein>
    <submittedName>
        <fullName evidence="1">Uncharacterized protein</fullName>
    </submittedName>
</protein>
<keyword evidence="2" id="KW-1185">Reference proteome</keyword>
<dbReference type="EMBL" id="LNAL01000003">
    <property type="protein sequence ID" value="KUG09715.1"/>
    <property type="molecule type" value="Genomic_DNA"/>
</dbReference>
<proteinExistence type="predicted"/>
<reference evidence="1 2" key="1">
    <citation type="submission" date="2015-11" db="EMBL/GenBank/DDBJ databases">
        <title>Solirubrum puertoriconensis gen. nov. an environmental bacteria isolated in Puerto Rico.</title>
        <authorList>
            <person name="Cuebas-Irizarry M.F."/>
            <person name="Montalvo-Rodriguez R."/>
        </authorList>
    </citation>
    <scope>NUCLEOTIDE SEQUENCE [LARGE SCALE GENOMIC DNA]</scope>
    <source>
        <strain evidence="1 2">MC1A</strain>
    </source>
</reference>
<name>A0A9X0HPH4_SOLP1</name>
<evidence type="ECO:0000313" key="1">
    <source>
        <dbReference type="EMBL" id="KUG09715.1"/>
    </source>
</evidence>
<comment type="caution">
    <text evidence="1">The sequence shown here is derived from an EMBL/GenBank/DDBJ whole genome shotgun (WGS) entry which is preliminary data.</text>
</comment>
<gene>
    <name evidence="1" type="ORF">ASU33_18700</name>
</gene>
<sequence length="116" mass="12372">MILLFGSCQKAADEVTPNVPSADPMGQLAVGAQWEQGGAVTGLDCPVLMTVVSMAVTDQGAGTVARWVGKATCPPDKKLSFRASYTNEAGNYFEYQTITETDGDVKMVTFYLPSKQ</sequence>
<dbReference type="AlphaFoldDB" id="A0A9X0HPH4"/>
<evidence type="ECO:0000313" key="2">
    <source>
        <dbReference type="Proteomes" id="UP000054223"/>
    </source>
</evidence>
<dbReference type="Proteomes" id="UP000054223">
    <property type="component" value="Unassembled WGS sequence"/>
</dbReference>
<organism evidence="1 2">
    <name type="scientific">Solirubrum puertoriconensis</name>
    <dbReference type="NCBI Taxonomy" id="1751427"/>
    <lineage>
        <taxon>Bacteria</taxon>
        <taxon>Pseudomonadati</taxon>
        <taxon>Bacteroidota</taxon>
        <taxon>Cytophagia</taxon>
        <taxon>Cytophagales</taxon>
    </lineage>
</organism>